<dbReference type="GO" id="GO:0004467">
    <property type="term" value="F:long-chain fatty acid-CoA ligase activity"/>
    <property type="evidence" value="ECO:0007669"/>
    <property type="project" value="UniProtKB-EC"/>
</dbReference>
<comment type="caution">
    <text evidence="2">The sequence shown here is derived from an EMBL/GenBank/DDBJ whole genome shotgun (WGS) entry which is preliminary data.</text>
</comment>
<dbReference type="Proteomes" id="UP000018198">
    <property type="component" value="Unassembled WGS sequence"/>
</dbReference>
<dbReference type="EC" id="6.2.1.3" evidence="2"/>
<organism evidence="2 3">
    <name type="scientific">Crocosphaera watsonii WH 0401</name>
    <dbReference type="NCBI Taxonomy" id="555881"/>
    <lineage>
        <taxon>Bacteria</taxon>
        <taxon>Bacillati</taxon>
        <taxon>Cyanobacteriota</taxon>
        <taxon>Cyanophyceae</taxon>
        <taxon>Oscillatoriophycideae</taxon>
        <taxon>Chroococcales</taxon>
        <taxon>Aphanothecaceae</taxon>
        <taxon>Crocosphaera</taxon>
    </lineage>
</organism>
<feature type="compositionally biased region" description="Basic and acidic residues" evidence="1">
    <location>
        <begin position="17"/>
        <end position="42"/>
    </location>
</feature>
<reference evidence="2 3" key="1">
    <citation type="submission" date="2013-01" db="EMBL/GenBank/DDBJ databases">
        <authorList>
            <person name="Bench S."/>
        </authorList>
    </citation>
    <scope>NUCLEOTIDE SEQUENCE [LARGE SCALE GENOMIC DNA]</scope>
    <source>
        <strain evidence="2 3">WH 0401</strain>
    </source>
</reference>
<evidence type="ECO:0000256" key="1">
    <source>
        <dbReference type="SAM" id="MobiDB-lite"/>
    </source>
</evidence>
<proteinExistence type="predicted"/>
<accession>T2JAN5</accession>
<keyword evidence="2" id="KW-0436">Ligase</keyword>
<protein>
    <submittedName>
        <fullName evidence="2">Long-chain-fatty-acid--CoA ligase</fullName>
        <ecNumber evidence="2">6.2.1.3</ecNumber>
    </submittedName>
</protein>
<gene>
    <name evidence="2" type="ORF">CWATWH0401_4072</name>
</gene>
<evidence type="ECO:0000313" key="3">
    <source>
        <dbReference type="Proteomes" id="UP000018198"/>
    </source>
</evidence>
<feature type="region of interest" description="Disordered" evidence="1">
    <location>
        <begin position="1"/>
        <end position="42"/>
    </location>
</feature>
<name>T2JAN5_CROWT</name>
<reference evidence="2 3" key="2">
    <citation type="submission" date="2013-09" db="EMBL/GenBank/DDBJ databases">
        <title>Whole genome comparison of six Crocosphaera watsonii strains with differing phenotypes.</title>
        <authorList>
            <person name="Bench S.R."/>
            <person name="Heller P."/>
            <person name="Frank I."/>
            <person name="Arciniega M."/>
            <person name="Shilova I.N."/>
            <person name="Zehr J.P."/>
        </authorList>
    </citation>
    <scope>NUCLEOTIDE SEQUENCE [LARGE SCALE GENOMIC DNA]</scope>
    <source>
        <strain evidence="2 3">WH 0401</strain>
    </source>
</reference>
<sequence>MWEVWGDWEMGSVGRLGDGETGRLGDWEMGRLGDWETGESYH</sequence>
<evidence type="ECO:0000313" key="2">
    <source>
        <dbReference type="EMBL" id="CCQ62908.1"/>
    </source>
</evidence>
<dbReference type="RefSeq" id="WP_021836194.1">
    <property type="nucleotide sequence ID" value="NZ_CAQM01000618.1"/>
</dbReference>
<dbReference type="AlphaFoldDB" id="T2JAN5"/>
<dbReference type="EMBL" id="CAQM01000618">
    <property type="protein sequence ID" value="CCQ62908.1"/>
    <property type="molecule type" value="Genomic_DNA"/>
</dbReference>